<comment type="caution">
    <text evidence="1">The sequence shown here is derived from an EMBL/GenBank/DDBJ whole genome shotgun (WGS) entry which is preliminary data.</text>
</comment>
<dbReference type="EMBL" id="JANBPG010000258">
    <property type="protein sequence ID" value="KAJ1898209.1"/>
    <property type="molecule type" value="Genomic_DNA"/>
</dbReference>
<protein>
    <submittedName>
        <fullName evidence="1">WD repeat-containing protein wrap73</fullName>
    </submittedName>
</protein>
<sequence length="493" mass="54041">MEFTELYKQSNSALVSYSPDGAFIAVSVEHRLIVRDAQNPKRVHRVCVTPYDTAPYIEDIQWSPSSTHLLTCSYTHNRVDVWSLSDDKWQCTITDEVCCIERALWTPDSRHILTFSELDLRLSIWSISPTAAGEARRYVQFPKTPLVAFHPLGSYMAVAQRREYRDVVGIYATADWRLVCEIEPRTMDMVGLRWSPDGLHLAAWDSAAAYAVSIMNVCGMFKRVHTRPEGVEGLGVREVAWAPSAQFLAVGGYDRVIRVLNHLTWSPIATLMHRAVVQGPVDVFSEVVVGQTLAQSSQAVLAQQPHLHRRHTRFDLMPTPAQIHVVQPLDIHRAVDPPASDSASVGPGSSGNGGGISILEFNADGTLLVSVCDGMPNSLWIWRIRDMRLVAVIQTRGVLRACRWSPVESVLGFVTGSASVYLWREGEGCHLFEVPVTAAGAGVGAMTWNPCGDSMATMSKGLFSLAYLTSAAAETATKSSFNGGAAGGEDDLE</sequence>
<reference evidence="1" key="1">
    <citation type="submission" date="2022-07" db="EMBL/GenBank/DDBJ databases">
        <title>Phylogenomic reconstructions and comparative analyses of Kickxellomycotina fungi.</title>
        <authorList>
            <person name="Reynolds N.K."/>
            <person name="Stajich J.E."/>
            <person name="Barry K."/>
            <person name="Grigoriev I.V."/>
            <person name="Crous P."/>
            <person name="Smith M.E."/>
        </authorList>
    </citation>
    <scope>NUCLEOTIDE SEQUENCE</scope>
    <source>
        <strain evidence="1">Benny 63K</strain>
    </source>
</reference>
<accession>A0ACC1IP78</accession>
<name>A0ACC1IP78_9FUNG</name>
<evidence type="ECO:0000313" key="1">
    <source>
        <dbReference type="EMBL" id="KAJ1898209.1"/>
    </source>
</evidence>
<evidence type="ECO:0000313" key="2">
    <source>
        <dbReference type="Proteomes" id="UP001150581"/>
    </source>
</evidence>
<gene>
    <name evidence="1" type="primary">WRAP73_2</name>
    <name evidence="1" type="ORF">LPJ66_002906</name>
</gene>
<proteinExistence type="predicted"/>
<organism evidence="1 2">
    <name type="scientific">Kickxella alabastrina</name>
    <dbReference type="NCBI Taxonomy" id="61397"/>
    <lineage>
        <taxon>Eukaryota</taxon>
        <taxon>Fungi</taxon>
        <taxon>Fungi incertae sedis</taxon>
        <taxon>Zoopagomycota</taxon>
        <taxon>Kickxellomycotina</taxon>
        <taxon>Kickxellomycetes</taxon>
        <taxon>Kickxellales</taxon>
        <taxon>Kickxellaceae</taxon>
        <taxon>Kickxella</taxon>
    </lineage>
</organism>
<keyword evidence="2" id="KW-1185">Reference proteome</keyword>
<dbReference type="Proteomes" id="UP001150581">
    <property type="component" value="Unassembled WGS sequence"/>
</dbReference>